<reference evidence="1" key="2">
    <citation type="journal article" date="2015" name="Fish Shellfish Immunol.">
        <title>Early steps in the European eel (Anguilla anguilla)-Vibrio vulnificus interaction in the gills: Role of the RtxA13 toxin.</title>
        <authorList>
            <person name="Callol A."/>
            <person name="Pajuelo D."/>
            <person name="Ebbesson L."/>
            <person name="Teles M."/>
            <person name="MacKenzie S."/>
            <person name="Amaro C."/>
        </authorList>
    </citation>
    <scope>NUCLEOTIDE SEQUENCE</scope>
</reference>
<evidence type="ECO:0000313" key="1">
    <source>
        <dbReference type="EMBL" id="JAH05223.1"/>
    </source>
</evidence>
<organism evidence="1">
    <name type="scientific">Anguilla anguilla</name>
    <name type="common">European freshwater eel</name>
    <name type="synonym">Muraena anguilla</name>
    <dbReference type="NCBI Taxonomy" id="7936"/>
    <lineage>
        <taxon>Eukaryota</taxon>
        <taxon>Metazoa</taxon>
        <taxon>Chordata</taxon>
        <taxon>Craniata</taxon>
        <taxon>Vertebrata</taxon>
        <taxon>Euteleostomi</taxon>
        <taxon>Actinopterygii</taxon>
        <taxon>Neopterygii</taxon>
        <taxon>Teleostei</taxon>
        <taxon>Anguilliformes</taxon>
        <taxon>Anguillidae</taxon>
        <taxon>Anguilla</taxon>
    </lineage>
</organism>
<dbReference type="AlphaFoldDB" id="A0A0E9PN25"/>
<dbReference type="EMBL" id="GBXM01103354">
    <property type="protein sequence ID" value="JAH05223.1"/>
    <property type="molecule type" value="Transcribed_RNA"/>
</dbReference>
<sequence>MLNMSLSQTLWRLLYALLLFLIKSTDKMII</sequence>
<accession>A0A0E9PN25</accession>
<reference evidence="1" key="1">
    <citation type="submission" date="2014-11" db="EMBL/GenBank/DDBJ databases">
        <authorList>
            <person name="Amaro Gonzalez C."/>
        </authorList>
    </citation>
    <scope>NUCLEOTIDE SEQUENCE</scope>
</reference>
<protein>
    <submittedName>
        <fullName evidence="1">Uncharacterized protein</fullName>
    </submittedName>
</protein>
<name>A0A0E9PN25_ANGAN</name>
<proteinExistence type="predicted"/>